<evidence type="ECO:0008006" key="4">
    <source>
        <dbReference type="Google" id="ProtNLM"/>
    </source>
</evidence>
<proteinExistence type="predicted"/>
<protein>
    <recommendedName>
        <fullName evidence="4">Transmembrane protein</fullName>
    </recommendedName>
</protein>
<dbReference type="OrthoDB" id="1931260at2759"/>
<comment type="caution">
    <text evidence="2">The sequence shown here is derived from an EMBL/GenBank/DDBJ whole genome shotgun (WGS) entry which is preliminary data.</text>
</comment>
<feature type="transmembrane region" description="Helical" evidence="1">
    <location>
        <begin position="380"/>
        <end position="407"/>
    </location>
</feature>
<name>A0A7J0HBQ8_9ERIC</name>
<dbReference type="EMBL" id="BJWL01000028">
    <property type="protein sequence ID" value="GFZ20537.1"/>
    <property type="molecule type" value="Genomic_DNA"/>
</dbReference>
<keyword evidence="3" id="KW-1185">Reference proteome</keyword>
<dbReference type="Proteomes" id="UP000585474">
    <property type="component" value="Unassembled WGS sequence"/>
</dbReference>
<dbReference type="PANTHER" id="PTHR31170:SF18">
    <property type="entry name" value="(WILD MALAYSIAN BANANA) HYPOTHETICAL PROTEIN"/>
    <property type="match status" value="1"/>
</dbReference>
<gene>
    <name evidence="2" type="ORF">Acr_28g0012420</name>
</gene>
<evidence type="ECO:0000313" key="3">
    <source>
        <dbReference type="Proteomes" id="UP000585474"/>
    </source>
</evidence>
<reference evidence="2 3" key="1">
    <citation type="submission" date="2019-07" db="EMBL/GenBank/DDBJ databases">
        <title>De Novo Assembly of kiwifruit Actinidia rufa.</title>
        <authorList>
            <person name="Sugita-Konishi S."/>
            <person name="Sato K."/>
            <person name="Mori E."/>
            <person name="Abe Y."/>
            <person name="Kisaki G."/>
            <person name="Hamano K."/>
            <person name="Suezawa K."/>
            <person name="Otani M."/>
            <person name="Fukuda T."/>
            <person name="Manabe T."/>
            <person name="Gomi K."/>
            <person name="Tabuchi M."/>
            <person name="Akimitsu K."/>
            <person name="Kataoka I."/>
        </authorList>
    </citation>
    <scope>NUCLEOTIDE SEQUENCE [LARGE SCALE GENOMIC DNA]</scope>
    <source>
        <strain evidence="3">cv. Fuchu</strain>
    </source>
</reference>
<dbReference type="AlphaFoldDB" id="A0A7J0HBQ8"/>
<keyword evidence="1" id="KW-0812">Transmembrane</keyword>
<dbReference type="InterPro" id="IPR004158">
    <property type="entry name" value="DUF247_pln"/>
</dbReference>
<evidence type="ECO:0000313" key="2">
    <source>
        <dbReference type="EMBL" id="GFZ20537.1"/>
    </source>
</evidence>
<accession>A0A7J0HBQ8</accession>
<keyword evidence="1" id="KW-1133">Transmembrane helix</keyword>
<dbReference type="PANTHER" id="PTHR31170">
    <property type="entry name" value="BNAC04G53230D PROTEIN"/>
    <property type="match status" value="1"/>
</dbReference>
<organism evidence="2 3">
    <name type="scientific">Actinidia rufa</name>
    <dbReference type="NCBI Taxonomy" id="165716"/>
    <lineage>
        <taxon>Eukaryota</taxon>
        <taxon>Viridiplantae</taxon>
        <taxon>Streptophyta</taxon>
        <taxon>Embryophyta</taxon>
        <taxon>Tracheophyta</taxon>
        <taxon>Spermatophyta</taxon>
        <taxon>Magnoliopsida</taxon>
        <taxon>eudicotyledons</taxon>
        <taxon>Gunneridae</taxon>
        <taxon>Pentapetalae</taxon>
        <taxon>asterids</taxon>
        <taxon>Ericales</taxon>
        <taxon>Actinidiaceae</taxon>
        <taxon>Actinidia</taxon>
    </lineage>
</organism>
<dbReference type="Pfam" id="PF03140">
    <property type="entry name" value="DUF247"/>
    <property type="match status" value="2"/>
</dbReference>
<keyword evidence="1" id="KW-0472">Membrane</keyword>
<sequence length="410" mass="45813">MMITKKSGEPPDPQSHGLLIEQTSELKHGSLLDDYLMLSKSRPVEESHGVHGLEIALNVIPVKDDDPGCNLNCSNVLITQGPGAIQDSGADVQDIIEEPQANAALFTSEDIVPAEANGLKNNILAEKAETKVSSDKPLEETWRIKINGCIFFGERRSLGEFHTGDLGSTVDISLKNQGSAGNRFLKLMVLDGCFMLDVLFYYAKMSKPTDRDLNWESYAERINSDDYAPYDPIFSPNGFLHVMPYIRRDMILLENQLPMRVLFKLAAALDPDVEDTEVHDVEDTEAGNEVTSYIFFMGAIIKSVRDVILLKANGIIENALGSEEAIVELFKSLSKGTTLEPDSKLDVVHKKIREYRGKRWVKYRAKFVHAYHVSTQWSPLAYLSIIFAILIFILTLVQTAYSIFLLLPSK</sequence>
<evidence type="ECO:0000256" key="1">
    <source>
        <dbReference type="SAM" id="Phobius"/>
    </source>
</evidence>